<feature type="domain" description="MoaB/Mog" evidence="7">
    <location>
        <begin position="183"/>
        <end position="333"/>
    </location>
</feature>
<accession>A0A1F7WUT8</accession>
<name>A0A1F7WUT8_9BACT</name>
<dbReference type="GO" id="GO:0005829">
    <property type="term" value="C:cytosol"/>
    <property type="evidence" value="ECO:0007669"/>
    <property type="project" value="TreeGrafter"/>
</dbReference>
<dbReference type="UniPathway" id="UPA00344"/>
<comment type="similarity">
    <text evidence="3 6">Belongs to the MoeA family.</text>
</comment>
<evidence type="ECO:0000256" key="6">
    <source>
        <dbReference type="RuleBase" id="RU365090"/>
    </source>
</evidence>
<comment type="pathway">
    <text evidence="2 6">Cofactor biosynthesis; molybdopterin biosynthesis.</text>
</comment>
<dbReference type="NCBIfam" id="NF045515">
    <property type="entry name" value="Glp_gephyrin"/>
    <property type="match status" value="1"/>
</dbReference>
<dbReference type="Gene3D" id="2.40.340.10">
    <property type="entry name" value="MoeA, C-terminal, domain IV"/>
    <property type="match status" value="1"/>
</dbReference>
<dbReference type="Pfam" id="PF03453">
    <property type="entry name" value="MoeA_N"/>
    <property type="match status" value="1"/>
</dbReference>
<dbReference type="InterPro" id="IPR036425">
    <property type="entry name" value="MoaB/Mog-like_dom_sf"/>
</dbReference>
<keyword evidence="4 6" id="KW-0501">Molybdenum cofactor biosynthesis</keyword>
<proteinExistence type="inferred from homology"/>
<dbReference type="AlphaFoldDB" id="A0A1F7WUT8"/>
<gene>
    <name evidence="8" type="ORF">A2008_13720</name>
</gene>
<reference evidence="8 9" key="1">
    <citation type="journal article" date="2016" name="Nat. Commun.">
        <title>Thousands of microbial genomes shed light on interconnected biogeochemical processes in an aquifer system.</title>
        <authorList>
            <person name="Anantharaman K."/>
            <person name="Brown C.T."/>
            <person name="Hug L.A."/>
            <person name="Sharon I."/>
            <person name="Castelle C.J."/>
            <person name="Probst A.J."/>
            <person name="Thomas B.C."/>
            <person name="Singh A."/>
            <person name="Wilkins M.J."/>
            <person name="Karaoz U."/>
            <person name="Brodie E.L."/>
            <person name="Williams K.H."/>
            <person name="Hubbard S.S."/>
            <person name="Banfield J.F."/>
        </authorList>
    </citation>
    <scope>NUCLEOTIDE SEQUENCE [LARGE SCALE GENOMIC DNA]</scope>
</reference>
<dbReference type="Pfam" id="PF03454">
    <property type="entry name" value="MoeA_C"/>
    <property type="match status" value="1"/>
</dbReference>
<dbReference type="Gene3D" id="2.170.190.11">
    <property type="entry name" value="Molybdopterin biosynthesis moea protein, domain 3"/>
    <property type="match status" value="1"/>
</dbReference>
<keyword evidence="6" id="KW-0460">Magnesium</keyword>
<organism evidence="8 9">
    <name type="scientific">Candidatus Wallbacteria bacterium GWC2_49_35</name>
    <dbReference type="NCBI Taxonomy" id="1817813"/>
    <lineage>
        <taxon>Bacteria</taxon>
        <taxon>Candidatus Walliibacteriota</taxon>
    </lineage>
</organism>
<dbReference type="InterPro" id="IPR036135">
    <property type="entry name" value="MoeA_linker/N_sf"/>
</dbReference>
<dbReference type="EC" id="2.10.1.1" evidence="6"/>
<dbReference type="SUPFAM" id="SSF53218">
    <property type="entry name" value="Molybdenum cofactor biosynthesis proteins"/>
    <property type="match status" value="1"/>
</dbReference>
<dbReference type="SUPFAM" id="SSF63882">
    <property type="entry name" value="MoeA N-terminal region -like"/>
    <property type="match status" value="1"/>
</dbReference>
<sequence length="422" mass="44269">MRILKDLNETIDEILNYVSGGAEAEEVFILDALERICAEEVKARFSVPPFDTSAMDGFAVSSADFGGGRVELSVIGEAAAGSAAGFKIKRSEAVKIMTGAPLPDGADAILIKEVAEENKNGGGWTVASSEKLPAGLHVRRTGADFAENDIIVPRGVPLNPAALGILASAGVTRVKVYVKRSVAVVSTGDELIDPLDEKVAAPGFAPEFGRIMNSNLFLLYGLLVKAGVKAELCGIAKDTPEEIAARIAEGMAKADIVITTGGASVGSYDYIPNALGLLNFEVNIWKMAIKPGRPFIFGVKKEGRRNKLVFGLPGNPASSLVSFVKILRPALYKYAGRSNPKEILAVSGALSETVKRDSSRTTFLRAFMYNAPGGGSAQPVISVPSKQDSNILTTALYANCLAEIPAGTGVAAKGDIVSAQII</sequence>
<dbReference type="Gene3D" id="3.90.105.10">
    <property type="entry name" value="Molybdopterin biosynthesis moea protein, domain 2"/>
    <property type="match status" value="1"/>
</dbReference>
<dbReference type="CDD" id="cd00887">
    <property type="entry name" value="MoeA"/>
    <property type="match status" value="1"/>
</dbReference>
<dbReference type="Gene3D" id="3.40.980.10">
    <property type="entry name" value="MoaB/Mog-like domain"/>
    <property type="match status" value="1"/>
</dbReference>
<dbReference type="PANTHER" id="PTHR10192">
    <property type="entry name" value="MOLYBDOPTERIN BIOSYNTHESIS PROTEIN"/>
    <property type="match status" value="1"/>
</dbReference>
<dbReference type="EMBL" id="MGFH01000057">
    <property type="protein sequence ID" value="OGM06576.1"/>
    <property type="molecule type" value="Genomic_DNA"/>
</dbReference>
<dbReference type="Proteomes" id="UP000178735">
    <property type="component" value="Unassembled WGS sequence"/>
</dbReference>
<dbReference type="InterPro" id="IPR036688">
    <property type="entry name" value="MoeA_C_domain_IV_sf"/>
</dbReference>
<dbReference type="Pfam" id="PF00994">
    <property type="entry name" value="MoCF_biosynth"/>
    <property type="match status" value="1"/>
</dbReference>
<dbReference type="InterPro" id="IPR001453">
    <property type="entry name" value="MoaB/Mog_dom"/>
</dbReference>
<dbReference type="InterPro" id="IPR038987">
    <property type="entry name" value="MoeA-like"/>
</dbReference>
<dbReference type="PANTHER" id="PTHR10192:SF5">
    <property type="entry name" value="GEPHYRIN"/>
    <property type="match status" value="1"/>
</dbReference>
<evidence type="ECO:0000313" key="8">
    <source>
        <dbReference type="EMBL" id="OGM06576.1"/>
    </source>
</evidence>
<comment type="catalytic activity">
    <reaction evidence="5">
        <text>adenylyl-molybdopterin + molybdate = Mo-molybdopterin + AMP + H(+)</text>
        <dbReference type="Rhea" id="RHEA:35047"/>
        <dbReference type="ChEBI" id="CHEBI:15378"/>
        <dbReference type="ChEBI" id="CHEBI:36264"/>
        <dbReference type="ChEBI" id="CHEBI:62727"/>
        <dbReference type="ChEBI" id="CHEBI:71302"/>
        <dbReference type="ChEBI" id="CHEBI:456215"/>
        <dbReference type="EC" id="2.10.1.1"/>
    </reaction>
</comment>
<evidence type="ECO:0000313" key="9">
    <source>
        <dbReference type="Proteomes" id="UP000178735"/>
    </source>
</evidence>
<keyword evidence="6" id="KW-0500">Molybdenum</keyword>
<comment type="function">
    <text evidence="1 6">Catalyzes the insertion of molybdate into adenylated molybdopterin with the concomitant release of AMP.</text>
</comment>
<dbReference type="InterPro" id="IPR005111">
    <property type="entry name" value="MoeA_C_domain_IV"/>
</dbReference>
<evidence type="ECO:0000259" key="7">
    <source>
        <dbReference type="SMART" id="SM00852"/>
    </source>
</evidence>
<evidence type="ECO:0000256" key="3">
    <source>
        <dbReference type="ARBA" id="ARBA00010763"/>
    </source>
</evidence>
<dbReference type="GO" id="GO:0046872">
    <property type="term" value="F:metal ion binding"/>
    <property type="evidence" value="ECO:0007669"/>
    <property type="project" value="UniProtKB-UniRule"/>
</dbReference>
<dbReference type="GO" id="GO:0006777">
    <property type="term" value="P:Mo-molybdopterin cofactor biosynthetic process"/>
    <property type="evidence" value="ECO:0007669"/>
    <property type="project" value="UniProtKB-UniRule"/>
</dbReference>
<dbReference type="SMART" id="SM00852">
    <property type="entry name" value="MoCF_biosynth"/>
    <property type="match status" value="1"/>
</dbReference>
<dbReference type="SUPFAM" id="SSF63867">
    <property type="entry name" value="MoeA C-terminal domain-like"/>
    <property type="match status" value="1"/>
</dbReference>
<dbReference type="GO" id="GO:0061599">
    <property type="term" value="F:molybdopterin molybdotransferase activity"/>
    <property type="evidence" value="ECO:0007669"/>
    <property type="project" value="UniProtKB-UniRule"/>
</dbReference>
<comment type="cofactor">
    <cofactor evidence="6">
        <name>Mg(2+)</name>
        <dbReference type="ChEBI" id="CHEBI:18420"/>
    </cofactor>
</comment>
<evidence type="ECO:0000256" key="4">
    <source>
        <dbReference type="ARBA" id="ARBA00023150"/>
    </source>
</evidence>
<evidence type="ECO:0000256" key="5">
    <source>
        <dbReference type="ARBA" id="ARBA00047317"/>
    </source>
</evidence>
<dbReference type="InterPro" id="IPR005110">
    <property type="entry name" value="MoeA_linker/N"/>
</dbReference>
<dbReference type="STRING" id="1817813.A2008_13720"/>
<protein>
    <recommendedName>
        <fullName evidence="6">Molybdopterin molybdenumtransferase</fullName>
        <ecNumber evidence="6">2.10.1.1</ecNumber>
    </recommendedName>
</protein>
<keyword evidence="6" id="KW-0808">Transferase</keyword>
<comment type="caution">
    <text evidence="8">The sequence shown here is derived from an EMBL/GenBank/DDBJ whole genome shotgun (WGS) entry which is preliminary data.</text>
</comment>
<evidence type="ECO:0000256" key="2">
    <source>
        <dbReference type="ARBA" id="ARBA00005046"/>
    </source>
</evidence>
<evidence type="ECO:0000256" key="1">
    <source>
        <dbReference type="ARBA" id="ARBA00002901"/>
    </source>
</evidence>
<keyword evidence="6" id="KW-0479">Metal-binding</keyword>